<name>A0AA88Q8Y5_9TELE</name>
<dbReference type="Proteomes" id="UP001187343">
    <property type="component" value="Unassembled WGS sequence"/>
</dbReference>
<accession>A0AA88Q8Y5</accession>
<dbReference type="AlphaFoldDB" id="A0AA88Q8Y5"/>
<evidence type="ECO:0000313" key="1">
    <source>
        <dbReference type="EMBL" id="KAK2916947.1"/>
    </source>
</evidence>
<sequence>MKDNDVSFLKEFPVSMERVQISQPDPQTPSGALIDVPRYLGNLPFRVWKKMQDIVQNKVSSLNGKSPDLTAGSTDAFWSFD</sequence>
<gene>
    <name evidence="1" type="ORF">Q8A67_001321</name>
</gene>
<protein>
    <submittedName>
        <fullName evidence="1">Uncharacterized protein</fullName>
    </submittedName>
</protein>
<proteinExistence type="predicted"/>
<dbReference type="EMBL" id="JAUYZG010000001">
    <property type="protein sequence ID" value="KAK2916947.1"/>
    <property type="molecule type" value="Genomic_DNA"/>
</dbReference>
<keyword evidence="2" id="KW-1185">Reference proteome</keyword>
<organism evidence="1 2">
    <name type="scientific">Cirrhinus molitorella</name>
    <name type="common">mud carp</name>
    <dbReference type="NCBI Taxonomy" id="172907"/>
    <lineage>
        <taxon>Eukaryota</taxon>
        <taxon>Metazoa</taxon>
        <taxon>Chordata</taxon>
        <taxon>Craniata</taxon>
        <taxon>Vertebrata</taxon>
        <taxon>Euteleostomi</taxon>
        <taxon>Actinopterygii</taxon>
        <taxon>Neopterygii</taxon>
        <taxon>Teleostei</taxon>
        <taxon>Ostariophysi</taxon>
        <taxon>Cypriniformes</taxon>
        <taxon>Cyprinidae</taxon>
        <taxon>Labeoninae</taxon>
        <taxon>Labeonini</taxon>
        <taxon>Cirrhinus</taxon>
    </lineage>
</organism>
<evidence type="ECO:0000313" key="2">
    <source>
        <dbReference type="Proteomes" id="UP001187343"/>
    </source>
</evidence>
<comment type="caution">
    <text evidence="1">The sequence shown here is derived from an EMBL/GenBank/DDBJ whole genome shotgun (WGS) entry which is preliminary data.</text>
</comment>
<reference evidence="1" key="1">
    <citation type="submission" date="2023-08" db="EMBL/GenBank/DDBJ databases">
        <title>Chromosome-level Genome Assembly of mud carp (Cirrhinus molitorella).</title>
        <authorList>
            <person name="Liu H."/>
        </authorList>
    </citation>
    <scope>NUCLEOTIDE SEQUENCE</scope>
    <source>
        <strain evidence="1">Prfri</strain>
        <tissue evidence="1">Muscle</tissue>
    </source>
</reference>